<protein>
    <recommendedName>
        <fullName evidence="3">Actin-like ATPase domain-containing protein</fullName>
    </recommendedName>
</protein>
<organism evidence="1 2">
    <name type="scientific">Neolentinus lepideus HHB14362 ss-1</name>
    <dbReference type="NCBI Taxonomy" id="1314782"/>
    <lineage>
        <taxon>Eukaryota</taxon>
        <taxon>Fungi</taxon>
        <taxon>Dikarya</taxon>
        <taxon>Basidiomycota</taxon>
        <taxon>Agaricomycotina</taxon>
        <taxon>Agaricomycetes</taxon>
        <taxon>Gloeophyllales</taxon>
        <taxon>Gloeophyllaceae</taxon>
        <taxon>Neolentinus</taxon>
    </lineage>
</organism>
<dbReference type="EMBL" id="KV425595">
    <property type="protein sequence ID" value="KZT22435.1"/>
    <property type="molecule type" value="Genomic_DNA"/>
</dbReference>
<dbReference type="AlphaFoldDB" id="A0A165QHD5"/>
<gene>
    <name evidence="1" type="ORF">NEOLEDRAFT_1180846</name>
</gene>
<evidence type="ECO:0000313" key="2">
    <source>
        <dbReference type="Proteomes" id="UP000076761"/>
    </source>
</evidence>
<dbReference type="Gene3D" id="3.30.420.40">
    <property type="match status" value="1"/>
</dbReference>
<evidence type="ECO:0000313" key="1">
    <source>
        <dbReference type="EMBL" id="KZT22435.1"/>
    </source>
</evidence>
<name>A0A165QHD5_9AGAM</name>
<dbReference type="OrthoDB" id="2963168at2759"/>
<dbReference type="InParanoid" id="A0A165QHD5"/>
<dbReference type="PANTHER" id="PTHR14187:SF5">
    <property type="entry name" value="HEAT SHOCK 70 KDA PROTEIN 12A"/>
    <property type="match status" value="1"/>
</dbReference>
<dbReference type="InterPro" id="IPR043129">
    <property type="entry name" value="ATPase_NBD"/>
</dbReference>
<dbReference type="PANTHER" id="PTHR14187">
    <property type="entry name" value="ALPHA KINASE/ELONGATION FACTOR 2 KINASE"/>
    <property type="match status" value="1"/>
</dbReference>
<dbReference type="CDD" id="cd10170">
    <property type="entry name" value="ASKHA_NBD_HSP70"/>
    <property type="match status" value="1"/>
</dbReference>
<dbReference type="STRING" id="1314782.A0A165QHD5"/>
<evidence type="ECO:0008006" key="3">
    <source>
        <dbReference type="Google" id="ProtNLM"/>
    </source>
</evidence>
<keyword evidence="2" id="KW-1185">Reference proteome</keyword>
<sequence>MSSAQFRKPYKGPRRKLVLSLDVGTTCSGVSYTLLDPGEVPKLCTVTKFPGQTDAEHDSKVPSVLYYDVNGVLQAVGQEAENRYENGEAEDNEWVRVEWFKLHLRPKNSNVSHVRDDCIPQLPAFTTITTIVADFLMYLYECAKEYIRTTHAAGDALLRSLDGDIDFVMGHPNGWGGLQEQMMRIAAVQAGLVPDMNAAENRIQFVTEGEASLYYCLENGLSSDIIKTGNKIMVVDAGGGTIDLSSYLITETRPIKVEEVASPGCRLQGAVFVNQRASSFLFDKLKGSIYDDPQDIDNIVHCFEKTVKRRFKTVGETAHIRFGTRNDNDPEYGISRGILKLTGTDMARLFDPSLEAILAAIQEQRRAGGSIKRILFVGGFAASDYLFDGLRRELGGAGTEISRPDGHINKAVADGAVAFYMDHVVSARMTRTAYGVKGSIRYDPSDLEHIARKQSKYRCPSGSWNLPKAYHCIVPKDRKVRIEQEFTIDLCTKWSESDFLGVSVRYKTFDITTYDGSSIKPRWTDDVEPESYRALCTVHADISKAVSSLKPLRGHEGQKYYCFGYKVVLKFGLAELKAQIAWMENGEEKRSPASIVYLGED</sequence>
<dbReference type="SUPFAM" id="SSF53067">
    <property type="entry name" value="Actin-like ATPase domain"/>
    <property type="match status" value="2"/>
</dbReference>
<proteinExistence type="predicted"/>
<reference evidence="1 2" key="1">
    <citation type="journal article" date="2016" name="Mol. Biol. Evol.">
        <title>Comparative Genomics of Early-Diverging Mushroom-Forming Fungi Provides Insights into the Origins of Lignocellulose Decay Capabilities.</title>
        <authorList>
            <person name="Nagy L.G."/>
            <person name="Riley R."/>
            <person name="Tritt A."/>
            <person name="Adam C."/>
            <person name="Daum C."/>
            <person name="Floudas D."/>
            <person name="Sun H."/>
            <person name="Yadav J.S."/>
            <person name="Pangilinan J."/>
            <person name="Larsson K.H."/>
            <person name="Matsuura K."/>
            <person name="Barry K."/>
            <person name="Labutti K."/>
            <person name="Kuo R."/>
            <person name="Ohm R.A."/>
            <person name="Bhattacharya S.S."/>
            <person name="Shirouzu T."/>
            <person name="Yoshinaga Y."/>
            <person name="Martin F.M."/>
            <person name="Grigoriev I.V."/>
            <person name="Hibbett D.S."/>
        </authorList>
    </citation>
    <scope>NUCLEOTIDE SEQUENCE [LARGE SCALE GENOMIC DNA]</scope>
    <source>
        <strain evidence="1 2">HHB14362 ss-1</strain>
    </source>
</reference>
<accession>A0A165QHD5</accession>
<dbReference type="Proteomes" id="UP000076761">
    <property type="component" value="Unassembled WGS sequence"/>
</dbReference>